<dbReference type="Pfam" id="PF10262">
    <property type="entry name" value="Rdx"/>
    <property type="match status" value="1"/>
</dbReference>
<dbReference type="InterPro" id="IPR011893">
    <property type="entry name" value="Selenoprotein_Rdx-typ"/>
</dbReference>
<protein>
    <recommendedName>
        <fullName evidence="6">SelT-like protein</fullName>
    </recommendedName>
</protein>
<evidence type="ECO:0000256" key="3">
    <source>
        <dbReference type="SAM" id="MobiDB-lite"/>
    </source>
</evidence>
<dbReference type="GO" id="GO:0004791">
    <property type="term" value="F:thioredoxin-disulfide reductase (NADPH) activity"/>
    <property type="evidence" value="ECO:0007669"/>
    <property type="project" value="TreeGrafter"/>
</dbReference>
<dbReference type="AlphaFoldDB" id="A0A9D4ZM69"/>
<feature type="region of interest" description="Disordered" evidence="3">
    <location>
        <begin position="1"/>
        <end position="45"/>
    </location>
</feature>
<comment type="caution">
    <text evidence="4">The sequence shown here is derived from an EMBL/GenBank/DDBJ whole genome shotgun (WGS) entry which is preliminary data.</text>
</comment>
<dbReference type="SUPFAM" id="SSF52833">
    <property type="entry name" value="Thioredoxin-like"/>
    <property type="match status" value="1"/>
</dbReference>
<dbReference type="PANTHER" id="PTHR13544">
    <property type="entry name" value="SELENOPROTEIN T"/>
    <property type="match status" value="1"/>
</dbReference>
<evidence type="ECO:0000313" key="4">
    <source>
        <dbReference type="EMBL" id="KAI5080574.1"/>
    </source>
</evidence>
<dbReference type="Gene3D" id="3.40.30.10">
    <property type="entry name" value="Glutaredoxin"/>
    <property type="match status" value="1"/>
</dbReference>
<keyword evidence="1" id="KW-0732">Signal</keyword>
<organism evidence="4 5">
    <name type="scientific">Adiantum capillus-veneris</name>
    <name type="common">Maidenhair fern</name>
    <dbReference type="NCBI Taxonomy" id="13818"/>
    <lineage>
        <taxon>Eukaryota</taxon>
        <taxon>Viridiplantae</taxon>
        <taxon>Streptophyta</taxon>
        <taxon>Embryophyta</taxon>
        <taxon>Tracheophyta</taxon>
        <taxon>Polypodiopsida</taxon>
        <taxon>Polypodiidae</taxon>
        <taxon>Polypodiales</taxon>
        <taxon>Pteridineae</taxon>
        <taxon>Pteridaceae</taxon>
        <taxon>Vittarioideae</taxon>
        <taxon>Adiantum</taxon>
    </lineage>
</organism>
<evidence type="ECO:0000256" key="2">
    <source>
        <dbReference type="ARBA" id="ARBA00023284"/>
    </source>
</evidence>
<evidence type="ECO:0008006" key="6">
    <source>
        <dbReference type="Google" id="ProtNLM"/>
    </source>
</evidence>
<dbReference type="InterPro" id="IPR019389">
    <property type="entry name" value="Selenoprotein_T"/>
</dbReference>
<dbReference type="Proteomes" id="UP000886520">
    <property type="component" value="Chromosome 4"/>
</dbReference>
<feature type="compositionally biased region" description="Basic residues" evidence="3">
    <location>
        <begin position="1"/>
        <end position="10"/>
    </location>
</feature>
<dbReference type="InterPro" id="IPR036249">
    <property type="entry name" value="Thioredoxin-like_sf"/>
</dbReference>
<keyword evidence="5" id="KW-1185">Reference proteome</keyword>
<name>A0A9D4ZM69_ADICA</name>
<accession>A0A9D4ZM69</accession>
<dbReference type="OrthoDB" id="60822at2759"/>
<dbReference type="GO" id="GO:0045454">
    <property type="term" value="P:cell redox homeostasis"/>
    <property type="evidence" value="ECO:0007669"/>
    <property type="project" value="TreeGrafter"/>
</dbReference>
<gene>
    <name evidence="4" type="ORF">GOP47_0003757</name>
</gene>
<feature type="compositionally biased region" description="Basic and acidic residues" evidence="3">
    <location>
        <begin position="28"/>
        <end position="40"/>
    </location>
</feature>
<dbReference type="EMBL" id="JABFUD020000004">
    <property type="protein sequence ID" value="KAI5080574.1"/>
    <property type="molecule type" value="Genomic_DNA"/>
</dbReference>
<evidence type="ECO:0000256" key="1">
    <source>
        <dbReference type="ARBA" id="ARBA00022729"/>
    </source>
</evidence>
<dbReference type="PANTHER" id="PTHR13544:SF0">
    <property type="entry name" value="THIOREDOXIN REDUCTASE-LIKE SELENOPROTEIN T"/>
    <property type="match status" value="1"/>
</dbReference>
<keyword evidence="2" id="KW-0676">Redox-active center</keyword>
<feature type="compositionally biased region" description="Basic residues" evidence="3">
    <location>
        <begin position="17"/>
        <end position="27"/>
    </location>
</feature>
<proteinExistence type="predicted"/>
<dbReference type="NCBIfam" id="TIGR02174">
    <property type="entry name" value="CXXU_selWTH"/>
    <property type="match status" value="1"/>
</dbReference>
<reference evidence="4" key="1">
    <citation type="submission" date="2021-01" db="EMBL/GenBank/DDBJ databases">
        <title>Adiantum capillus-veneris genome.</title>
        <authorList>
            <person name="Fang Y."/>
            <person name="Liao Q."/>
        </authorList>
    </citation>
    <scope>NUCLEOTIDE SEQUENCE</scope>
    <source>
        <strain evidence="4">H3</strain>
        <tissue evidence="4">Leaf</tissue>
    </source>
</reference>
<evidence type="ECO:0000313" key="5">
    <source>
        <dbReference type="Proteomes" id="UP000886520"/>
    </source>
</evidence>
<dbReference type="GO" id="GO:0005789">
    <property type="term" value="C:endoplasmic reticulum membrane"/>
    <property type="evidence" value="ECO:0007669"/>
    <property type="project" value="TreeGrafter"/>
</dbReference>
<sequence length="202" mass="22020">MCGKGVRAKMPRSPPPPHHHGHHHHHKESSDPHVAPRPEHFGGGVADPTSLGGRFHISFCSSCSYKKTALEMRTALMNSFPGTAVALSNYPPPLPKRLLIKVIPVVQVAGIAFVAAGDHIFPLLGYASPPSWYNPVRGNRFGAAAGLWVIGNVLQNTLQGTGAFEVYFDGDLIFSKLKQGRFPEEFELRELAAKTQELKGRL</sequence>